<dbReference type="EMBL" id="CM040987">
    <property type="protein sequence ID" value="MCJ8739118.1"/>
    <property type="molecule type" value="Genomic_DNA"/>
</dbReference>
<proteinExistence type="predicted"/>
<reference evidence="1" key="1">
    <citation type="submission" date="2020-02" db="EMBL/GenBank/DDBJ databases">
        <title>Genome sequencing of the panga catfish, Pangasius djambal.</title>
        <authorList>
            <person name="Wen M."/>
            <person name="Zahm M."/>
            <person name="Roques C."/>
            <person name="Cabau C."/>
            <person name="Klopp C."/>
            <person name="Donnadieu C."/>
            <person name="Jouanno E."/>
            <person name="Avarre J.-C."/>
            <person name="Campet M."/>
            <person name="Ha T."/>
            <person name="Dugue R."/>
            <person name="Lampietro C."/>
            <person name="Louis A."/>
            <person name="Herpin A."/>
            <person name="Echchiki A."/>
            <person name="Berthelot C."/>
            <person name="Parey E."/>
            <person name="Roest-Crollius H."/>
            <person name="Braasch I."/>
            <person name="Postlethwait J.H."/>
            <person name="Bobe J."/>
            <person name="Montfort J."/>
            <person name="Bouchez O."/>
            <person name="Begum T."/>
            <person name="Schartl M."/>
            <person name="Gustiano R."/>
            <person name="Guiguen Y."/>
        </authorList>
    </citation>
    <scope>NUCLEOTIDE SEQUENCE</scope>
    <source>
        <strain evidence="1">Pdj_M5554</strain>
    </source>
</reference>
<protein>
    <submittedName>
        <fullName evidence="1">Uncharacterized protein</fullName>
    </submittedName>
</protein>
<gene>
    <name evidence="1" type="ORF">PDJAM_G00043490</name>
</gene>
<dbReference type="Proteomes" id="UP000830395">
    <property type="component" value="Chromosome 13"/>
</dbReference>
<comment type="caution">
    <text evidence="1">The sequence shown here is derived from an EMBL/GenBank/DDBJ whole genome shotgun (WGS) entry which is preliminary data.</text>
</comment>
<sequence>MERGGRKQNRARGQEQREQCLFSGAEKTLTFQFIHKTLRVTQQHVGKGHLRADREGVPVQAHLHHSSRAEPLPLCQCHSSHRLEPTGSGASMAAD</sequence>
<keyword evidence="2" id="KW-1185">Reference proteome</keyword>
<organism evidence="1 2">
    <name type="scientific">Pangasius djambal</name>
    <dbReference type="NCBI Taxonomy" id="1691987"/>
    <lineage>
        <taxon>Eukaryota</taxon>
        <taxon>Metazoa</taxon>
        <taxon>Chordata</taxon>
        <taxon>Craniata</taxon>
        <taxon>Vertebrata</taxon>
        <taxon>Euteleostomi</taxon>
        <taxon>Actinopterygii</taxon>
        <taxon>Neopterygii</taxon>
        <taxon>Teleostei</taxon>
        <taxon>Ostariophysi</taxon>
        <taxon>Siluriformes</taxon>
        <taxon>Pangasiidae</taxon>
        <taxon>Pangasius</taxon>
    </lineage>
</organism>
<evidence type="ECO:0000313" key="1">
    <source>
        <dbReference type="EMBL" id="MCJ8739118.1"/>
    </source>
</evidence>
<name>A0ACC5YUN0_9TELE</name>
<evidence type="ECO:0000313" key="2">
    <source>
        <dbReference type="Proteomes" id="UP000830395"/>
    </source>
</evidence>
<accession>A0ACC5YUN0</accession>